<reference evidence="2" key="1">
    <citation type="submission" date="2020-05" db="EMBL/GenBank/DDBJ databases">
        <authorList>
            <person name="Chiriac C."/>
            <person name="Salcher M."/>
            <person name="Ghai R."/>
            <person name="Kavagutti S V."/>
        </authorList>
    </citation>
    <scope>NUCLEOTIDE SEQUENCE</scope>
</reference>
<protein>
    <submittedName>
        <fullName evidence="2">Unannotated protein</fullName>
    </submittedName>
</protein>
<dbReference type="InterPro" id="IPR002035">
    <property type="entry name" value="VWF_A"/>
</dbReference>
<organism evidence="2">
    <name type="scientific">freshwater metagenome</name>
    <dbReference type="NCBI Taxonomy" id="449393"/>
    <lineage>
        <taxon>unclassified sequences</taxon>
        <taxon>metagenomes</taxon>
        <taxon>ecological metagenomes</taxon>
    </lineage>
</organism>
<dbReference type="SUPFAM" id="SSF53300">
    <property type="entry name" value="vWA-like"/>
    <property type="match status" value="1"/>
</dbReference>
<dbReference type="EMBL" id="CAFAAJ010000155">
    <property type="protein sequence ID" value="CAB4817073.1"/>
    <property type="molecule type" value="Genomic_DNA"/>
</dbReference>
<dbReference type="SMART" id="SM00327">
    <property type="entry name" value="VWA"/>
    <property type="match status" value="1"/>
</dbReference>
<proteinExistence type="predicted"/>
<feature type="domain" description="VWFA" evidence="1">
    <location>
        <begin position="109"/>
        <end position="269"/>
    </location>
</feature>
<accession>A0A6J6Z9J4</accession>
<dbReference type="InterPro" id="IPR036465">
    <property type="entry name" value="vWFA_dom_sf"/>
</dbReference>
<dbReference type="Gene3D" id="3.40.50.410">
    <property type="entry name" value="von Willebrand factor, type A domain"/>
    <property type="match status" value="1"/>
</dbReference>
<dbReference type="Pfam" id="PF00092">
    <property type="entry name" value="VWA"/>
    <property type="match status" value="1"/>
</dbReference>
<evidence type="ECO:0000313" key="2">
    <source>
        <dbReference type="EMBL" id="CAB4817073.1"/>
    </source>
</evidence>
<gene>
    <name evidence="2" type="ORF">UFOPK3001_01971</name>
</gene>
<name>A0A6J6Z9J4_9ZZZZ</name>
<sequence>MGELDESAVEDAMNEDADETLTLLADLVSATDPKLRELARRLAGRLMLDVSRRGKAKPRGIGKLAKQKYRPDGGDIDIDASMDAIVESRAAKEPVDPDGLYLRGWVKPHTALCLMVDRSGSMGGKPLATSAVAAASVAWRSPDDYSVLAFGNDVVVAKSQDVPKTGDRVVNDVLSLKGFGTTDLAGALLAAANQLSRTSAGRKVAILLSDCRSTVDGDPVAAAKGLDELVIIAPAGDDEEAKLFAARTGARLVTIDGPSDVPEAITAALGD</sequence>
<evidence type="ECO:0000259" key="1">
    <source>
        <dbReference type="SMART" id="SM00327"/>
    </source>
</evidence>
<dbReference type="AlphaFoldDB" id="A0A6J6Z9J4"/>